<evidence type="ECO:0000313" key="1">
    <source>
        <dbReference type="EMBL" id="JAU04721.1"/>
    </source>
</evidence>
<dbReference type="AlphaFoldDB" id="A0A1J3C9W1"/>
<protein>
    <submittedName>
        <fullName evidence="1">Uncharacterized protein</fullName>
    </submittedName>
</protein>
<accession>A0A1J3C9W1</accession>
<dbReference type="PANTHER" id="PTHR31325">
    <property type="entry name" value="OS01G0798800 PROTEIN-RELATED"/>
    <property type="match status" value="1"/>
</dbReference>
<organism evidence="1">
    <name type="scientific">Noccaea caerulescens</name>
    <name type="common">Alpine penny-cress</name>
    <name type="synonym">Thlaspi caerulescens</name>
    <dbReference type="NCBI Taxonomy" id="107243"/>
    <lineage>
        <taxon>Eukaryota</taxon>
        <taxon>Viridiplantae</taxon>
        <taxon>Streptophyta</taxon>
        <taxon>Embryophyta</taxon>
        <taxon>Tracheophyta</taxon>
        <taxon>Spermatophyta</taxon>
        <taxon>Magnoliopsida</taxon>
        <taxon>eudicotyledons</taxon>
        <taxon>Gunneridae</taxon>
        <taxon>Pentapetalae</taxon>
        <taxon>rosids</taxon>
        <taxon>malvids</taxon>
        <taxon>Brassicales</taxon>
        <taxon>Brassicaceae</taxon>
        <taxon>Coluteocarpeae</taxon>
        <taxon>Noccaea</taxon>
    </lineage>
</organism>
<dbReference type="EMBL" id="GEVI01027599">
    <property type="protein sequence ID" value="JAU04721.1"/>
    <property type="molecule type" value="Transcribed_RNA"/>
</dbReference>
<reference evidence="1" key="1">
    <citation type="submission" date="2016-07" db="EMBL/GenBank/DDBJ databases">
        <title>De novo transcriptome assembly of four accessions of the metal hyperaccumulator plant Noccaea caerulescens.</title>
        <authorList>
            <person name="Blande D."/>
            <person name="Halimaa P."/>
            <person name="Tervahauta A.I."/>
            <person name="Aarts M.G."/>
            <person name="Karenlampi S.O."/>
        </authorList>
    </citation>
    <scope>NUCLEOTIDE SEQUENCE</scope>
</reference>
<dbReference type="Pfam" id="PF04578">
    <property type="entry name" value="DUF594"/>
    <property type="match status" value="1"/>
</dbReference>
<proteinExistence type="predicted"/>
<name>A0A1J3C9W1_NOCCA</name>
<dbReference type="InterPro" id="IPR007658">
    <property type="entry name" value="DUF594"/>
</dbReference>
<sequence>MWKVVSQVWVELLSYAATKCGAIEHAAQLSKGGELISFVWLLMVHLGLGDQFQSQTDHRINPKSSFCCELLQLSSSSSLVICIVTL</sequence>
<gene>
    <name evidence="1" type="ORF">GA_TR4266_c1_g1_i1_g.14779</name>
</gene>